<dbReference type="InterPro" id="IPR001460">
    <property type="entry name" value="PCN-bd_Tpept"/>
</dbReference>
<proteinExistence type="predicted"/>
<dbReference type="EMBL" id="JACHHF010000001">
    <property type="protein sequence ID" value="MBB5175253.1"/>
    <property type="molecule type" value="Genomic_DNA"/>
</dbReference>
<gene>
    <name evidence="20" type="ORF">HNQ45_000111</name>
</gene>
<dbReference type="Gene3D" id="3.90.1310.40">
    <property type="match status" value="1"/>
</dbReference>
<keyword evidence="11 17" id="KW-0472">Membrane</keyword>
<feature type="transmembrane region" description="Helical" evidence="17">
    <location>
        <begin position="58"/>
        <end position="86"/>
    </location>
</feature>
<keyword evidence="10 17" id="KW-1133">Transmembrane helix</keyword>
<feature type="region of interest" description="Disordered" evidence="16">
    <location>
        <begin position="838"/>
        <end position="864"/>
    </location>
</feature>
<dbReference type="GO" id="GO:0008360">
    <property type="term" value="P:regulation of cell shape"/>
    <property type="evidence" value="ECO:0007669"/>
    <property type="project" value="UniProtKB-KW"/>
</dbReference>
<evidence type="ECO:0000256" key="9">
    <source>
        <dbReference type="ARBA" id="ARBA00022984"/>
    </source>
</evidence>
<organism evidence="20 21">
    <name type="scientific">Nosocomiicoccus ampullae</name>
    <dbReference type="NCBI Taxonomy" id="489910"/>
    <lineage>
        <taxon>Bacteria</taxon>
        <taxon>Bacillati</taxon>
        <taxon>Bacillota</taxon>
        <taxon>Bacilli</taxon>
        <taxon>Bacillales</taxon>
        <taxon>Staphylococcaceae</taxon>
        <taxon>Nosocomiicoccus</taxon>
    </lineage>
</organism>
<dbReference type="InterPro" id="IPR001264">
    <property type="entry name" value="Glyco_trans_51"/>
</dbReference>
<comment type="catalytic activity">
    <reaction evidence="14">
        <text>Preferential cleavage: (Ac)2-L-Lys-D-Ala-|-D-Ala. Also transpeptidation of peptidyl-alanyl moieties that are N-acyl substituents of D-alanine.</text>
        <dbReference type="EC" id="3.4.16.4"/>
    </reaction>
</comment>
<name>A0A9Q2HEC7_9STAP</name>
<evidence type="ECO:0000256" key="14">
    <source>
        <dbReference type="ARBA" id="ARBA00034000"/>
    </source>
</evidence>
<evidence type="ECO:0000256" key="7">
    <source>
        <dbReference type="ARBA" id="ARBA00022801"/>
    </source>
</evidence>
<dbReference type="InterPro" id="IPR023346">
    <property type="entry name" value="Lysozyme-like_dom_sf"/>
</dbReference>
<evidence type="ECO:0000256" key="2">
    <source>
        <dbReference type="ARBA" id="ARBA00022645"/>
    </source>
</evidence>
<dbReference type="RefSeq" id="WP_183672686.1">
    <property type="nucleotide sequence ID" value="NZ_CBCRYX010000003.1"/>
</dbReference>
<dbReference type="Pfam" id="PF00912">
    <property type="entry name" value="Transgly"/>
    <property type="match status" value="1"/>
</dbReference>
<dbReference type="AlphaFoldDB" id="A0A9Q2HEC7"/>
<keyword evidence="2" id="KW-0121">Carboxypeptidase</keyword>
<evidence type="ECO:0000256" key="3">
    <source>
        <dbReference type="ARBA" id="ARBA00022670"/>
    </source>
</evidence>
<comment type="catalytic activity">
    <reaction evidence="15">
        <text>[GlcNAc-(1-&gt;4)-Mur2Ac(oyl-L-Ala-gamma-D-Glu-L-Lys-D-Ala-D-Ala)](n)-di-trans,octa-cis-undecaprenyl diphosphate + beta-D-GlcNAc-(1-&gt;4)-Mur2Ac(oyl-L-Ala-gamma-D-Glu-L-Lys-D-Ala-D-Ala)-di-trans,octa-cis-undecaprenyl diphosphate = [GlcNAc-(1-&gt;4)-Mur2Ac(oyl-L-Ala-gamma-D-Glu-L-Lys-D-Ala-D-Ala)](n+1)-di-trans,octa-cis-undecaprenyl diphosphate + di-trans,octa-cis-undecaprenyl diphosphate + H(+)</text>
        <dbReference type="Rhea" id="RHEA:23708"/>
        <dbReference type="Rhea" id="RHEA-COMP:9602"/>
        <dbReference type="Rhea" id="RHEA-COMP:9603"/>
        <dbReference type="ChEBI" id="CHEBI:15378"/>
        <dbReference type="ChEBI" id="CHEBI:58405"/>
        <dbReference type="ChEBI" id="CHEBI:60033"/>
        <dbReference type="ChEBI" id="CHEBI:78435"/>
        <dbReference type="EC" id="2.4.99.28"/>
    </reaction>
</comment>
<dbReference type="GO" id="GO:0030288">
    <property type="term" value="C:outer membrane-bounded periplasmic space"/>
    <property type="evidence" value="ECO:0007669"/>
    <property type="project" value="TreeGrafter"/>
</dbReference>
<evidence type="ECO:0000256" key="17">
    <source>
        <dbReference type="SAM" id="Phobius"/>
    </source>
</evidence>
<keyword evidence="1" id="KW-1003">Cell membrane</keyword>
<keyword evidence="9" id="KW-0573">Peptidoglycan synthesis</keyword>
<keyword evidence="13" id="KW-0961">Cell wall biogenesis/degradation</keyword>
<dbReference type="GO" id="GO:0006508">
    <property type="term" value="P:proteolysis"/>
    <property type="evidence" value="ECO:0007669"/>
    <property type="project" value="UniProtKB-KW"/>
</dbReference>
<keyword evidence="3" id="KW-0645">Protease</keyword>
<accession>A0A9Q2HEC7</accession>
<keyword evidence="21" id="KW-1185">Reference proteome</keyword>
<protein>
    <submittedName>
        <fullName evidence="20">Penicillin-binding protein</fullName>
    </submittedName>
</protein>
<dbReference type="Gene3D" id="1.10.3810.10">
    <property type="entry name" value="Biosynthetic peptidoglycan transglycosylase-like"/>
    <property type="match status" value="1"/>
</dbReference>
<keyword evidence="7" id="KW-0378">Hydrolase</keyword>
<evidence type="ECO:0000256" key="4">
    <source>
        <dbReference type="ARBA" id="ARBA00022676"/>
    </source>
</evidence>
<evidence type="ECO:0000313" key="20">
    <source>
        <dbReference type="EMBL" id="MBB5175253.1"/>
    </source>
</evidence>
<evidence type="ECO:0000259" key="19">
    <source>
        <dbReference type="Pfam" id="PF00912"/>
    </source>
</evidence>
<dbReference type="GO" id="GO:0009252">
    <property type="term" value="P:peptidoglycan biosynthetic process"/>
    <property type="evidence" value="ECO:0007669"/>
    <property type="project" value="UniProtKB-KW"/>
</dbReference>
<dbReference type="SUPFAM" id="SSF53955">
    <property type="entry name" value="Lysozyme-like"/>
    <property type="match status" value="1"/>
</dbReference>
<dbReference type="GO" id="GO:0009002">
    <property type="term" value="F:serine-type D-Ala-D-Ala carboxypeptidase activity"/>
    <property type="evidence" value="ECO:0007669"/>
    <property type="project" value="UniProtKB-EC"/>
</dbReference>
<evidence type="ECO:0000259" key="18">
    <source>
        <dbReference type="Pfam" id="PF00905"/>
    </source>
</evidence>
<evidence type="ECO:0000256" key="11">
    <source>
        <dbReference type="ARBA" id="ARBA00023136"/>
    </source>
</evidence>
<keyword evidence="12" id="KW-0511">Multifunctional enzyme</keyword>
<evidence type="ECO:0000256" key="13">
    <source>
        <dbReference type="ARBA" id="ARBA00023316"/>
    </source>
</evidence>
<evidence type="ECO:0000256" key="15">
    <source>
        <dbReference type="ARBA" id="ARBA00049902"/>
    </source>
</evidence>
<evidence type="ECO:0000256" key="8">
    <source>
        <dbReference type="ARBA" id="ARBA00022960"/>
    </source>
</evidence>
<evidence type="ECO:0000256" key="6">
    <source>
        <dbReference type="ARBA" id="ARBA00022692"/>
    </source>
</evidence>
<dbReference type="GO" id="GO:0008955">
    <property type="term" value="F:peptidoglycan glycosyltransferase activity"/>
    <property type="evidence" value="ECO:0007669"/>
    <property type="project" value="UniProtKB-EC"/>
</dbReference>
<dbReference type="GO" id="GO:0008658">
    <property type="term" value="F:penicillin binding"/>
    <property type="evidence" value="ECO:0007669"/>
    <property type="project" value="InterPro"/>
</dbReference>
<feature type="domain" description="Glycosyl transferase family 51" evidence="19">
    <location>
        <begin position="118"/>
        <end position="304"/>
    </location>
</feature>
<dbReference type="GO" id="GO:0071555">
    <property type="term" value="P:cell wall organization"/>
    <property type="evidence" value="ECO:0007669"/>
    <property type="project" value="UniProtKB-KW"/>
</dbReference>
<keyword evidence="4" id="KW-0328">Glycosyltransferase</keyword>
<dbReference type="PANTHER" id="PTHR32282">
    <property type="entry name" value="BINDING PROTEIN TRANSPEPTIDASE, PUTATIVE-RELATED"/>
    <property type="match status" value="1"/>
</dbReference>
<dbReference type="PANTHER" id="PTHR32282:SF32">
    <property type="entry name" value="PENICILLIN-BINDING PROTEIN 2A"/>
    <property type="match status" value="1"/>
</dbReference>
<keyword evidence="8" id="KW-0133">Cell shape</keyword>
<dbReference type="InterPro" id="IPR012338">
    <property type="entry name" value="Beta-lactam/transpept-like"/>
</dbReference>
<feature type="compositionally biased region" description="Polar residues" evidence="16">
    <location>
        <begin position="855"/>
        <end position="864"/>
    </location>
</feature>
<dbReference type="InterPro" id="IPR050396">
    <property type="entry name" value="Glycosyltr_51/Transpeptidase"/>
</dbReference>
<reference evidence="20 21" key="1">
    <citation type="submission" date="2020-08" db="EMBL/GenBank/DDBJ databases">
        <title>Genomic Encyclopedia of Type Strains, Phase IV (KMG-IV): sequencing the most valuable type-strain genomes for metagenomic binning, comparative biology and taxonomic classification.</title>
        <authorList>
            <person name="Goeker M."/>
        </authorList>
    </citation>
    <scope>NUCLEOTIDE SEQUENCE [LARGE SCALE GENOMIC DNA]</scope>
    <source>
        <strain evidence="20 21">DSM 19163</strain>
    </source>
</reference>
<dbReference type="Proteomes" id="UP000579136">
    <property type="component" value="Unassembled WGS sequence"/>
</dbReference>
<evidence type="ECO:0000256" key="16">
    <source>
        <dbReference type="SAM" id="MobiDB-lite"/>
    </source>
</evidence>
<dbReference type="Pfam" id="PF00905">
    <property type="entry name" value="Transpeptidase"/>
    <property type="match status" value="1"/>
</dbReference>
<evidence type="ECO:0000256" key="5">
    <source>
        <dbReference type="ARBA" id="ARBA00022679"/>
    </source>
</evidence>
<dbReference type="SUPFAM" id="SSF56601">
    <property type="entry name" value="beta-lactamase/transpeptidase-like"/>
    <property type="match status" value="1"/>
</dbReference>
<keyword evidence="6 17" id="KW-0812">Transmembrane</keyword>
<dbReference type="Gene3D" id="3.40.710.10">
    <property type="entry name" value="DD-peptidase/beta-lactamase superfamily"/>
    <property type="match status" value="1"/>
</dbReference>
<evidence type="ECO:0000313" key="21">
    <source>
        <dbReference type="Proteomes" id="UP000579136"/>
    </source>
</evidence>
<keyword evidence="5" id="KW-0808">Transferase</keyword>
<comment type="caution">
    <text evidence="20">The sequence shown here is derived from an EMBL/GenBank/DDBJ whole genome shotgun (WGS) entry which is preliminary data.</text>
</comment>
<evidence type="ECO:0000256" key="1">
    <source>
        <dbReference type="ARBA" id="ARBA00022475"/>
    </source>
</evidence>
<feature type="domain" description="Penicillin-binding protein transpeptidase" evidence="18">
    <location>
        <begin position="443"/>
        <end position="695"/>
    </location>
</feature>
<dbReference type="InterPro" id="IPR036950">
    <property type="entry name" value="PBP_transglycosylase"/>
</dbReference>
<sequence>MNKKNFTDRLKQLFSRQDKPKNKVQGDSFKARANNISRRFKETKHPYRFLFNTTYDTIWNVLLFTILSLSLIGILLFSIGLGYFAALVNDDVNYTNEEIETKLRDVTESTNVSFASGENLGTLKSDLIRESIKYEDIPENVIDALIVTEDENFYEHNGVVPKAFIRASLQEVVSSGEGTGGSTLTQQLVKNQLLTNDPTFQRKASELLLAFKVEDLLSKEEILTSYLNAVSFGRNANGQNIAGIKSAAKGVFGKEAKDLNLAEASFLAGMPQNPYAYTPFNVDGSLKSEDELSLGKKRQEYVLSRLLTEGNITEEEYDEAMNYDLYDNMTSSVDVPNQKYPFLTEEIERRAVGVLKYILAEEDGVSREDLNVTPLLNQEYTQKANDALRNNGYQIETTIDKNIYDTMQDVKNNQFSYYGDRSSLDAIDASYSDEGEMQKHEVGAMLKNNKTGAILGFIGGRDFKSSENNHATQTSRMSGSTMKPLAVYGPGIDKGLIAPDTVILDKQFSIYNPQSGTSYSPQNYDRKDFGLLSVKNALANSYNLSTLRLWAEVRKHNPREYLDNLGLNMPDSLFDQDGIGIPSLPLGVNNMTVEEGVNAFSSFGNNGVMTDSYMIEKITDPTGKVIYEHEQKEKDVWNDSTAYLMTDILKEVFKTGSAYHIKDYYHSISSTYDWATKTGTSEQFVDSWMIAYNPEVTLGMWMGYDSNIPQVYGTENDDHITIYNWQSLSSALQNADSEKMGAGQMFSQPNSVYKESFCGMLMQKGNCGEDKEISGLVANNTQFSNKSGLDDNDVLNRNGKDFDTGLSASDLRGVVRGSGDNYYRIGSTPKKVVKSIKDKLKESKSNSNSSDNESGYDSQNNSSQ</sequence>
<evidence type="ECO:0000256" key="10">
    <source>
        <dbReference type="ARBA" id="ARBA00022989"/>
    </source>
</evidence>
<evidence type="ECO:0000256" key="12">
    <source>
        <dbReference type="ARBA" id="ARBA00023268"/>
    </source>
</evidence>